<evidence type="ECO:0000313" key="4">
    <source>
        <dbReference type="EMBL" id="CAE2293803.1"/>
    </source>
</evidence>
<gene>
    <name evidence="1" type="ORF">GTHE00462_LOCUS12364</name>
    <name evidence="2" type="ORF">GTHE00462_LOCUS12369</name>
    <name evidence="3" type="ORF">GTHE00462_LOCUS12371</name>
    <name evidence="4" type="ORF">GTHE00462_LOCUS12377</name>
    <name evidence="5" type="ORF">GTHE00462_LOCUS12385</name>
</gene>
<dbReference type="EMBL" id="HBKN01015844">
    <property type="protein sequence ID" value="CAE2293768.1"/>
    <property type="molecule type" value="Transcribed_RNA"/>
</dbReference>
<evidence type="ECO:0000313" key="3">
    <source>
        <dbReference type="EMBL" id="CAE2293795.1"/>
    </source>
</evidence>
<evidence type="ECO:0000313" key="5">
    <source>
        <dbReference type="EMBL" id="CAE2293820.1"/>
    </source>
</evidence>
<proteinExistence type="predicted"/>
<evidence type="ECO:0000313" key="2">
    <source>
        <dbReference type="EMBL" id="CAE2293792.1"/>
    </source>
</evidence>
<evidence type="ECO:0000313" key="1">
    <source>
        <dbReference type="EMBL" id="CAE2293768.1"/>
    </source>
</evidence>
<accession>A0A6U5Z574</accession>
<dbReference type="EMBL" id="HBKN01015866">
    <property type="protein sequence ID" value="CAE2293820.1"/>
    <property type="molecule type" value="Transcribed_RNA"/>
</dbReference>
<organism evidence="3">
    <name type="scientific">Guillardia theta</name>
    <name type="common">Cryptophyte</name>
    <name type="synonym">Cryptomonas phi</name>
    <dbReference type="NCBI Taxonomy" id="55529"/>
    <lineage>
        <taxon>Eukaryota</taxon>
        <taxon>Cryptophyceae</taxon>
        <taxon>Pyrenomonadales</taxon>
        <taxon>Geminigeraceae</taxon>
        <taxon>Guillardia</taxon>
    </lineage>
</organism>
<sequence length="130" mass="14348">MREHGEHFVSSSTLSLKNMKISNLKEYDVTLPERGSCFKNIMYRSKLEEDASYDIALLEQLGSEGPVHVDLKPSHAVLQAGASCKIALRFTRNAGAANDAAKTNLPNILVGVKAQHSDYFDVLKLRFTAP</sequence>
<dbReference type="AlphaFoldDB" id="A0A6U5Z574"/>
<dbReference type="EMBL" id="HBKN01015850">
    <property type="protein sequence ID" value="CAE2293792.1"/>
    <property type="molecule type" value="Transcribed_RNA"/>
</dbReference>
<protein>
    <submittedName>
        <fullName evidence="3">Uncharacterized protein</fullName>
    </submittedName>
</protein>
<reference evidence="3" key="1">
    <citation type="submission" date="2021-01" db="EMBL/GenBank/DDBJ databases">
        <authorList>
            <person name="Corre E."/>
            <person name="Pelletier E."/>
            <person name="Niang G."/>
            <person name="Scheremetjew M."/>
            <person name="Finn R."/>
            <person name="Kale V."/>
            <person name="Holt S."/>
            <person name="Cochrane G."/>
            <person name="Meng A."/>
            <person name="Brown T."/>
            <person name="Cohen L."/>
        </authorList>
    </citation>
    <scope>NUCLEOTIDE SEQUENCE</scope>
    <source>
        <strain evidence="3">CCMP 2712</strain>
    </source>
</reference>
<name>A0A6U5Z574_GUITH</name>
<dbReference type="EMBL" id="HBKN01015852">
    <property type="protein sequence ID" value="CAE2293795.1"/>
    <property type="molecule type" value="Transcribed_RNA"/>
</dbReference>
<dbReference type="EMBL" id="HBKN01015858">
    <property type="protein sequence ID" value="CAE2293803.1"/>
    <property type="molecule type" value="Transcribed_RNA"/>
</dbReference>